<evidence type="ECO:0000313" key="4">
    <source>
        <dbReference type="Proteomes" id="UP001159363"/>
    </source>
</evidence>
<feature type="signal peptide" evidence="2">
    <location>
        <begin position="1"/>
        <end position="27"/>
    </location>
</feature>
<feature type="region of interest" description="Disordered" evidence="1">
    <location>
        <begin position="421"/>
        <end position="442"/>
    </location>
</feature>
<sequence>MNSFGLCSTRNLILYLMLPTLTNVQHAQGLSTKKSNTNDTDEKKTLQMKMKRYKLRENNDNEQVLGYNCQNNIVHPKIPDQAAYYKRQLYLYNVTICEGDLLRKRPACLPIFGLKINSLKDQTKLPLVIIRGSYHVKWMGSPHISSGTFLSLGISLFHPTVIAEHCKVHHLGDCCPVQDWEKYGNEVLRQLDQWHFQFQRTKKIMVKTELVQGEQLNECECGGAKVLLAKVNDVRSLLVLHYGEQWQDNQKFNLYTKLFHHLAPLQLDDQTRGAVEEYCLHYFEINPQCDPDIVNPEWLGQMPKRHQQPMEAPRQIRCVYSIEVHSVLRYLRGKSPTLGMSYHSDDSAIIWPAPAFALSTLPPLHPLLQPLGPSTHQTLHYLHCSSFTVQTSRAATGIVISPHPPSFVCLGELPRSCRPTPPELLPRPHLPRHHPPTKGRRTANIGYCQRLTTAPFNKYVYILLWSGQAMPTTLARADTLRTRTRHTTPIRARPQAERRLENTILVCKRRRL</sequence>
<proteinExistence type="predicted"/>
<reference evidence="3 4" key="1">
    <citation type="submission" date="2023-02" db="EMBL/GenBank/DDBJ databases">
        <title>LHISI_Scaffold_Assembly.</title>
        <authorList>
            <person name="Stuart O.P."/>
            <person name="Cleave R."/>
            <person name="Magrath M.J.L."/>
            <person name="Mikheyev A.S."/>
        </authorList>
    </citation>
    <scope>NUCLEOTIDE SEQUENCE [LARGE SCALE GENOMIC DNA]</scope>
    <source>
        <strain evidence="3">Daus_M_001</strain>
        <tissue evidence="3">Leg muscle</tissue>
    </source>
</reference>
<gene>
    <name evidence="3" type="ORF">PR048_016260</name>
</gene>
<dbReference type="EMBL" id="JARBHB010000005">
    <property type="protein sequence ID" value="KAJ8884403.1"/>
    <property type="molecule type" value="Genomic_DNA"/>
</dbReference>
<dbReference type="Proteomes" id="UP001159363">
    <property type="component" value="Chromosome 4"/>
</dbReference>
<evidence type="ECO:0000313" key="3">
    <source>
        <dbReference type="EMBL" id="KAJ8884403.1"/>
    </source>
</evidence>
<keyword evidence="2" id="KW-0732">Signal</keyword>
<feature type="chain" id="PRO_5046892476" evidence="2">
    <location>
        <begin position="28"/>
        <end position="512"/>
    </location>
</feature>
<organism evidence="3 4">
    <name type="scientific">Dryococelus australis</name>
    <dbReference type="NCBI Taxonomy" id="614101"/>
    <lineage>
        <taxon>Eukaryota</taxon>
        <taxon>Metazoa</taxon>
        <taxon>Ecdysozoa</taxon>
        <taxon>Arthropoda</taxon>
        <taxon>Hexapoda</taxon>
        <taxon>Insecta</taxon>
        <taxon>Pterygota</taxon>
        <taxon>Neoptera</taxon>
        <taxon>Polyneoptera</taxon>
        <taxon>Phasmatodea</taxon>
        <taxon>Verophasmatodea</taxon>
        <taxon>Anareolatae</taxon>
        <taxon>Phasmatidae</taxon>
        <taxon>Eurycanthinae</taxon>
        <taxon>Dryococelus</taxon>
    </lineage>
</organism>
<evidence type="ECO:0000256" key="2">
    <source>
        <dbReference type="SAM" id="SignalP"/>
    </source>
</evidence>
<keyword evidence="4" id="KW-1185">Reference proteome</keyword>
<name>A0ABQ9HJ87_9NEOP</name>
<feature type="compositionally biased region" description="Basic residues" evidence="1">
    <location>
        <begin position="429"/>
        <end position="441"/>
    </location>
</feature>
<evidence type="ECO:0000256" key="1">
    <source>
        <dbReference type="SAM" id="MobiDB-lite"/>
    </source>
</evidence>
<comment type="caution">
    <text evidence="3">The sequence shown here is derived from an EMBL/GenBank/DDBJ whole genome shotgun (WGS) entry which is preliminary data.</text>
</comment>
<accession>A0ABQ9HJ87</accession>
<protein>
    <submittedName>
        <fullName evidence="3">Uncharacterized protein</fullName>
    </submittedName>
</protein>